<dbReference type="Pfam" id="PF24289">
    <property type="entry name" value="DUF7477"/>
    <property type="match status" value="1"/>
</dbReference>
<protein>
    <recommendedName>
        <fullName evidence="1">DUF7477 domain-containing protein</fullName>
    </recommendedName>
</protein>
<accession>A0A7I4AAR1</accession>
<dbReference type="EMBL" id="ABEU02000011">
    <property type="status" value="NOT_ANNOTATED_CDS"/>
    <property type="molecule type" value="Genomic_DNA"/>
</dbReference>
<sequence>MVFVAYITKVDKATTMSWYHYDAVDSRLMEHVEKDNEDGLYISSVASCTNLWALVMDARTRFIAQVHELSHVFAVLECICHSHNPSPGRLIFQSKAASSFIEEQDSTAHVSMNTSFRFACKARRE</sequence>
<reference evidence="2 3" key="1">
    <citation type="journal article" date="2008" name="Science">
        <title>The Physcomitrella genome reveals evolutionary insights into the conquest of land by plants.</title>
        <authorList>
            <person name="Rensing S."/>
            <person name="Lang D."/>
            <person name="Zimmer A."/>
            <person name="Terry A."/>
            <person name="Salamov A."/>
            <person name="Shapiro H."/>
            <person name="Nishiyama T."/>
            <person name="Perroud P.-F."/>
            <person name="Lindquist E."/>
            <person name="Kamisugi Y."/>
            <person name="Tanahashi T."/>
            <person name="Sakakibara K."/>
            <person name="Fujita T."/>
            <person name="Oishi K."/>
            <person name="Shin-I T."/>
            <person name="Kuroki Y."/>
            <person name="Toyoda A."/>
            <person name="Suzuki Y."/>
            <person name="Hashimoto A."/>
            <person name="Yamaguchi K."/>
            <person name="Sugano A."/>
            <person name="Kohara Y."/>
            <person name="Fujiyama A."/>
            <person name="Anterola A."/>
            <person name="Aoki S."/>
            <person name="Ashton N."/>
            <person name="Barbazuk W.B."/>
            <person name="Barker E."/>
            <person name="Bennetzen J."/>
            <person name="Bezanilla M."/>
            <person name="Blankenship R."/>
            <person name="Cho S.H."/>
            <person name="Dutcher S."/>
            <person name="Estelle M."/>
            <person name="Fawcett J.A."/>
            <person name="Gundlach H."/>
            <person name="Hanada K."/>
            <person name="Heyl A."/>
            <person name="Hicks K.A."/>
            <person name="Hugh J."/>
            <person name="Lohr M."/>
            <person name="Mayer K."/>
            <person name="Melkozernov A."/>
            <person name="Murata T."/>
            <person name="Nelson D."/>
            <person name="Pils B."/>
            <person name="Prigge M."/>
            <person name="Reiss B."/>
            <person name="Renner T."/>
            <person name="Rombauts S."/>
            <person name="Rushton P."/>
            <person name="Sanderfoot A."/>
            <person name="Schween G."/>
            <person name="Shiu S.-H."/>
            <person name="Stueber K."/>
            <person name="Theodoulou F.L."/>
            <person name="Tu H."/>
            <person name="Van de Peer Y."/>
            <person name="Verrier P.J."/>
            <person name="Waters E."/>
            <person name="Wood A."/>
            <person name="Yang L."/>
            <person name="Cove D."/>
            <person name="Cuming A."/>
            <person name="Hasebe M."/>
            <person name="Lucas S."/>
            <person name="Mishler D.B."/>
            <person name="Reski R."/>
            <person name="Grigoriev I."/>
            <person name="Quatrano R.S."/>
            <person name="Boore J.L."/>
        </authorList>
    </citation>
    <scope>NUCLEOTIDE SEQUENCE [LARGE SCALE GENOMIC DNA]</scope>
    <source>
        <strain evidence="2 3">cv. Gransden 2004</strain>
    </source>
</reference>
<dbReference type="AlphaFoldDB" id="A0A7I4AAR1"/>
<evidence type="ECO:0000313" key="2">
    <source>
        <dbReference type="EnsemblPlants" id="Pp3c11_26900V3.2"/>
    </source>
</evidence>
<dbReference type="Gramene" id="Pp3c11_26900V3.2">
    <property type="protein sequence ID" value="Pp3c11_26900V3.2"/>
    <property type="gene ID" value="Pp3c11_26900"/>
</dbReference>
<reference evidence="2 3" key="2">
    <citation type="journal article" date="2018" name="Plant J.">
        <title>The Physcomitrella patens chromosome-scale assembly reveals moss genome structure and evolution.</title>
        <authorList>
            <person name="Lang D."/>
            <person name="Ullrich K.K."/>
            <person name="Murat F."/>
            <person name="Fuchs J."/>
            <person name="Jenkins J."/>
            <person name="Haas F.B."/>
            <person name="Piednoel M."/>
            <person name="Gundlach H."/>
            <person name="Van Bel M."/>
            <person name="Meyberg R."/>
            <person name="Vives C."/>
            <person name="Morata J."/>
            <person name="Symeonidi A."/>
            <person name="Hiss M."/>
            <person name="Muchero W."/>
            <person name="Kamisugi Y."/>
            <person name="Saleh O."/>
            <person name="Blanc G."/>
            <person name="Decker E.L."/>
            <person name="van Gessel N."/>
            <person name="Grimwood J."/>
            <person name="Hayes R.D."/>
            <person name="Graham S.W."/>
            <person name="Gunter L.E."/>
            <person name="McDaniel S.F."/>
            <person name="Hoernstein S.N.W."/>
            <person name="Larsson A."/>
            <person name="Li F.W."/>
            <person name="Perroud P.F."/>
            <person name="Phillips J."/>
            <person name="Ranjan P."/>
            <person name="Rokshar D.S."/>
            <person name="Rothfels C.J."/>
            <person name="Schneider L."/>
            <person name="Shu S."/>
            <person name="Stevenson D.W."/>
            <person name="Thummler F."/>
            <person name="Tillich M."/>
            <person name="Villarreal Aguilar J.C."/>
            <person name="Widiez T."/>
            <person name="Wong G.K."/>
            <person name="Wymore A."/>
            <person name="Zhang Y."/>
            <person name="Zimmer A.D."/>
            <person name="Quatrano R.S."/>
            <person name="Mayer K.F.X."/>
            <person name="Goodstein D."/>
            <person name="Casacuberta J.M."/>
            <person name="Vandepoele K."/>
            <person name="Reski R."/>
            <person name="Cuming A.C."/>
            <person name="Tuskan G.A."/>
            <person name="Maumus F."/>
            <person name="Salse J."/>
            <person name="Schmutz J."/>
            <person name="Rensing S.A."/>
        </authorList>
    </citation>
    <scope>NUCLEOTIDE SEQUENCE [LARGE SCALE GENOMIC DNA]</scope>
    <source>
        <strain evidence="2 3">cv. Gransden 2004</strain>
    </source>
</reference>
<reference evidence="2" key="3">
    <citation type="submission" date="2020-12" db="UniProtKB">
        <authorList>
            <consortium name="EnsemblPlants"/>
        </authorList>
    </citation>
    <scope>IDENTIFICATION</scope>
</reference>
<organism evidence="2 3">
    <name type="scientific">Physcomitrium patens</name>
    <name type="common">Spreading-leaved earth moss</name>
    <name type="synonym">Physcomitrella patens</name>
    <dbReference type="NCBI Taxonomy" id="3218"/>
    <lineage>
        <taxon>Eukaryota</taxon>
        <taxon>Viridiplantae</taxon>
        <taxon>Streptophyta</taxon>
        <taxon>Embryophyta</taxon>
        <taxon>Bryophyta</taxon>
        <taxon>Bryophytina</taxon>
        <taxon>Bryopsida</taxon>
        <taxon>Funariidae</taxon>
        <taxon>Funariales</taxon>
        <taxon>Funariaceae</taxon>
        <taxon>Physcomitrium</taxon>
    </lineage>
</organism>
<evidence type="ECO:0000313" key="3">
    <source>
        <dbReference type="Proteomes" id="UP000006727"/>
    </source>
</evidence>
<dbReference type="Proteomes" id="UP000006727">
    <property type="component" value="Chromosome 11"/>
</dbReference>
<feature type="domain" description="DUF7477" evidence="1">
    <location>
        <begin position="16"/>
        <end position="81"/>
    </location>
</feature>
<dbReference type="InterPro" id="IPR055900">
    <property type="entry name" value="DUF7477"/>
</dbReference>
<evidence type="ECO:0000259" key="1">
    <source>
        <dbReference type="Pfam" id="PF24289"/>
    </source>
</evidence>
<name>A0A7I4AAR1_PHYPA</name>
<keyword evidence="3" id="KW-1185">Reference proteome</keyword>
<dbReference type="EnsemblPlants" id="Pp3c11_26900V3.2">
    <property type="protein sequence ID" value="Pp3c11_26900V3.2"/>
    <property type="gene ID" value="Pp3c11_26900"/>
</dbReference>
<proteinExistence type="predicted"/>